<sequence>MKPITSFNGSRLRGEASRGLWTVSRDKIGKEREGKKRPLEKGTYIQEERVPYYNKRGWTVCVNSGFNWGNFFAPSLHLI</sequence>
<comment type="caution">
    <text evidence="1">The sequence shown here is derived from an EMBL/GenBank/DDBJ whole genome shotgun (WGS) entry which is preliminary data.</text>
</comment>
<keyword evidence="2" id="KW-1185">Reference proteome</keyword>
<accession>A0A5M9JFI2</accession>
<evidence type="ECO:0000313" key="1">
    <source>
        <dbReference type="EMBL" id="KAA8566466.1"/>
    </source>
</evidence>
<dbReference type="Proteomes" id="UP000322873">
    <property type="component" value="Unassembled WGS sequence"/>
</dbReference>
<organism evidence="1 2">
    <name type="scientific">Monilinia fructicola</name>
    <name type="common">Brown rot fungus</name>
    <name type="synonym">Ciboria fructicola</name>
    <dbReference type="NCBI Taxonomy" id="38448"/>
    <lineage>
        <taxon>Eukaryota</taxon>
        <taxon>Fungi</taxon>
        <taxon>Dikarya</taxon>
        <taxon>Ascomycota</taxon>
        <taxon>Pezizomycotina</taxon>
        <taxon>Leotiomycetes</taxon>
        <taxon>Helotiales</taxon>
        <taxon>Sclerotiniaceae</taxon>
        <taxon>Monilinia</taxon>
    </lineage>
</organism>
<proteinExistence type="predicted"/>
<name>A0A5M9JFI2_MONFR</name>
<dbReference type="EMBL" id="VICG01000012">
    <property type="protein sequence ID" value="KAA8566466.1"/>
    <property type="molecule type" value="Genomic_DNA"/>
</dbReference>
<evidence type="ECO:0000313" key="2">
    <source>
        <dbReference type="Proteomes" id="UP000322873"/>
    </source>
</evidence>
<protein>
    <submittedName>
        <fullName evidence="1">Uncharacterized protein</fullName>
    </submittedName>
</protein>
<dbReference type="AlphaFoldDB" id="A0A5M9JFI2"/>
<gene>
    <name evidence="1" type="ORF">EYC84_009029</name>
</gene>
<reference evidence="1 2" key="1">
    <citation type="submission" date="2019-06" db="EMBL/GenBank/DDBJ databases">
        <title>Genome Sequence of the Brown Rot Fungal Pathogen Monilinia fructicola.</title>
        <authorList>
            <person name="De Miccolis Angelini R.M."/>
            <person name="Landi L."/>
            <person name="Abate D."/>
            <person name="Pollastro S."/>
            <person name="Romanazzi G."/>
            <person name="Faretra F."/>
        </authorList>
    </citation>
    <scope>NUCLEOTIDE SEQUENCE [LARGE SCALE GENOMIC DNA]</scope>
    <source>
        <strain evidence="1 2">Mfrc123</strain>
    </source>
</reference>